<dbReference type="Gene3D" id="3.30.110.40">
    <property type="entry name" value="TusA-like domain"/>
    <property type="match status" value="1"/>
</dbReference>
<evidence type="ECO:0000313" key="4">
    <source>
        <dbReference type="Proteomes" id="UP000192569"/>
    </source>
</evidence>
<keyword evidence="3" id="KW-0808">Transferase</keyword>
<feature type="domain" description="UPF0033" evidence="2">
    <location>
        <begin position="6"/>
        <end position="30"/>
    </location>
</feature>
<dbReference type="GO" id="GO:0016740">
    <property type="term" value="F:transferase activity"/>
    <property type="evidence" value="ECO:0007669"/>
    <property type="project" value="UniProtKB-KW"/>
</dbReference>
<comment type="similarity">
    <text evidence="1">Belongs to the sulfur carrier protein TusA family.</text>
</comment>
<name>A0A1W1VJF9_9FIRM</name>
<dbReference type="Proteomes" id="UP000192569">
    <property type="component" value="Chromosome I"/>
</dbReference>
<accession>A0A1W1VJF9</accession>
<dbReference type="InterPro" id="IPR001455">
    <property type="entry name" value="TusA-like"/>
</dbReference>
<dbReference type="SUPFAM" id="SSF64307">
    <property type="entry name" value="SirA-like"/>
    <property type="match status" value="1"/>
</dbReference>
<dbReference type="PROSITE" id="PS01148">
    <property type="entry name" value="UPF0033"/>
    <property type="match status" value="1"/>
</dbReference>
<dbReference type="InterPro" id="IPR036868">
    <property type="entry name" value="TusA-like_sf"/>
</dbReference>
<dbReference type="OrthoDB" id="9800872at2"/>
<keyword evidence="4" id="KW-1185">Reference proteome</keyword>
<dbReference type="Pfam" id="PF01206">
    <property type="entry name" value="TusA"/>
    <property type="match status" value="1"/>
</dbReference>
<proteinExistence type="inferred from homology"/>
<evidence type="ECO:0000313" key="3">
    <source>
        <dbReference type="EMBL" id="SMB93515.1"/>
    </source>
</evidence>
<dbReference type="PANTHER" id="PTHR33279:SF6">
    <property type="entry name" value="SULFUR CARRIER PROTEIN YEDF-RELATED"/>
    <property type="match status" value="1"/>
</dbReference>
<dbReference type="CDD" id="cd00291">
    <property type="entry name" value="SirA_YedF_YeeD"/>
    <property type="match status" value="1"/>
</dbReference>
<dbReference type="EMBL" id="LT838272">
    <property type="protein sequence ID" value="SMB93515.1"/>
    <property type="molecule type" value="Genomic_DNA"/>
</dbReference>
<gene>
    <name evidence="3" type="ORF">SAMN00808754_0867</name>
</gene>
<sequence>MAVYRLNVYGEMCPLPIIRTKLRLKGLAQGDILIVESDHSCTTQALVDVVRKMGHRTQVRVVGNGLWEIHIEKSS</sequence>
<evidence type="ECO:0000256" key="1">
    <source>
        <dbReference type="ARBA" id="ARBA00008984"/>
    </source>
</evidence>
<dbReference type="AlphaFoldDB" id="A0A1W1VJF9"/>
<reference evidence="3 4" key="1">
    <citation type="submission" date="2017-04" db="EMBL/GenBank/DDBJ databases">
        <authorList>
            <person name="Afonso C.L."/>
            <person name="Miller P.J."/>
            <person name="Scott M.A."/>
            <person name="Spackman E."/>
            <person name="Goraichik I."/>
            <person name="Dimitrov K.M."/>
            <person name="Suarez D.L."/>
            <person name="Swayne D.E."/>
        </authorList>
    </citation>
    <scope>NUCLEOTIDE SEQUENCE [LARGE SCALE GENOMIC DNA]</scope>
    <source>
        <strain evidence="3 4">ToBE</strain>
    </source>
</reference>
<evidence type="ECO:0000259" key="2">
    <source>
        <dbReference type="PROSITE" id="PS01148"/>
    </source>
</evidence>
<dbReference type="RefSeq" id="WP_084664363.1">
    <property type="nucleotide sequence ID" value="NZ_LT838272.1"/>
</dbReference>
<organism evidence="3 4">
    <name type="scientific">Thermanaeromonas toyohensis ToBE</name>
    <dbReference type="NCBI Taxonomy" id="698762"/>
    <lineage>
        <taxon>Bacteria</taxon>
        <taxon>Bacillati</taxon>
        <taxon>Bacillota</taxon>
        <taxon>Clostridia</taxon>
        <taxon>Neomoorellales</taxon>
        <taxon>Neomoorellaceae</taxon>
        <taxon>Thermanaeromonas</taxon>
    </lineage>
</organism>
<dbReference type="STRING" id="698762.SAMN00808754_0867"/>
<dbReference type="PANTHER" id="PTHR33279">
    <property type="entry name" value="SULFUR CARRIER PROTEIN YEDF-RELATED"/>
    <property type="match status" value="1"/>
</dbReference>
<protein>
    <submittedName>
        <fullName evidence="3">TusA-related sulfurtransferase</fullName>
    </submittedName>
</protein>